<evidence type="ECO:0000313" key="2">
    <source>
        <dbReference type="EMBL" id="GFZ06411.1"/>
    </source>
</evidence>
<dbReference type="InterPro" id="IPR006594">
    <property type="entry name" value="LisH"/>
</dbReference>
<evidence type="ECO:0000259" key="1">
    <source>
        <dbReference type="Pfam" id="PF00224"/>
    </source>
</evidence>
<dbReference type="PANTHER" id="PTHR47198:SF1">
    <property type="entry name" value="WD REPEAT-CONTAINING PROTEIN 91-LIKE ISOFORM X1"/>
    <property type="match status" value="1"/>
</dbReference>
<dbReference type="Proteomes" id="UP000585474">
    <property type="component" value="Unassembled WGS sequence"/>
</dbReference>
<dbReference type="Pfam" id="PF00224">
    <property type="entry name" value="PK"/>
    <property type="match status" value="1"/>
</dbReference>
<dbReference type="GO" id="GO:0000287">
    <property type="term" value="F:magnesium ion binding"/>
    <property type="evidence" value="ECO:0007669"/>
    <property type="project" value="InterPro"/>
</dbReference>
<keyword evidence="2" id="KW-0670">Pyruvate</keyword>
<dbReference type="OrthoDB" id="108365at2759"/>
<keyword evidence="2" id="KW-0808">Transferase</keyword>
<gene>
    <name evidence="2" type="ORF">Acr_18g0005810</name>
</gene>
<keyword evidence="2" id="KW-0418">Kinase</keyword>
<accession>A0A7J0G6K6</accession>
<dbReference type="EMBL" id="BJWL01000018">
    <property type="protein sequence ID" value="GFZ06411.1"/>
    <property type="molecule type" value="Genomic_DNA"/>
</dbReference>
<dbReference type="GO" id="GO:0016301">
    <property type="term" value="F:kinase activity"/>
    <property type="evidence" value="ECO:0007669"/>
    <property type="project" value="UniProtKB-KW"/>
</dbReference>
<keyword evidence="3" id="KW-1185">Reference proteome</keyword>
<reference evidence="2 3" key="1">
    <citation type="submission" date="2019-07" db="EMBL/GenBank/DDBJ databases">
        <title>De Novo Assembly of kiwifruit Actinidia rufa.</title>
        <authorList>
            <person name="Sugita-Konishi S."/>
            <person name="Sato K."/>
            <person name="Mori E."/>
            <person name="Abe Y."/>
            <person name="Kisaki G."/>
            <person name="Hamano K."/>
            <person name="Suezawa K."/>
            <person name="Otani M."/>
            <person name="Fukuda T."/>
            <person name="Manabe T."/>
            <person name="Gomi K."/>
            <person name="Tabuchi M."/>
            <person name="Akimitsu K."/>
            <person name="Kataoka I."/>
        </authorList>
    </citation>
    <scope>NUCLEOTIDE SEQUENCE [LARGE SCALE GENOMIC DNA]</scope>
    <source>
        <strain evidence="3">cv. Fuchu</strain>
    </source>
</reference>
<dbReference type="GO" id="GO:0030955">
    <property type="term" value="F:potassium ion binding"/>
    <property type="evidence" value="ECO:0007669"/>
    <property type="project" value="InterPro"/>
</dbReference>
<dbReference type="SUPFAM" id="SSF51621">
    <property type="entry name" value="Phosphoenolpyruvate/pyruvate domain"/>
    <property type="match status" value="1"/>
</dbReference>
<evidence type="ECO:0000313" key="3">
    <source>
        <dbReference type="Proteomes" id="UP000585474"/>
    </source>
</evidence>
<dbReference type="InterPro" id="IPR015806">
    <property type="entry name" value="Pyrv_Knase_insert_dom_sf"/>
</dbReference>
<dbReference type="InterPro" id="IPR015813">
    <property type="entry name" value="Pyrv/PenolPyrv_kinase-like_dom"/>
</dbReference>
<proteinExistence type="predicted"/>
<dbReference type="PANTHER" id="PTHR47198">
    <property type="entry name" value="OS05G0299300 PROTEIN"/>
    <property type="match status" value="1"/>
</dbReference>
<organism evidence="2 3">
    <name type="scientific">Actinidia rufa</name>
    <dbReference type="NCBI Taxonomy" id="165716"/>
    <lineage>
        <taxon>Eukaryota</taxon>
        <taxon>Viridiplantae</taxon>
        <taxon>Streptophyta</taxon>
        <taxon>Embryophyta</taxon>
        <taxon>Tracheophyta</taxon>
        <taxon>Spermatophyta</taxon>
        <taxon>Magnoliopsida</taxon>
        <taxon>eudicotyledons</taxon>
        <taxon>Gunneridae</taxon>
        <taxon>Pentapetalae</taxon>
        <taxon>asterids</taxon>
        <taxon>Ericales</taxon>
        <taxon>Actinidiaceae</taxon>
        <taxon>Actinidia</taxon>
    </lineage>
</organism>
<dbReference type="Gene3D" id="2.40.33.10">
    <property type="entry name" value="PK beta-barrel domain-like"/>
    <property type="match status" value="1"/>
</dbReference>
<feature type="domain" description="Pyruvate kinase barrel" evidence="1">
    <location>
        <begin position="100"/>
        <end position="185"/>
    </location>
</feature>
<sequence>MAQALATRSIHSSLASLSSGSLHSRVEKIRTSDLASKTSARKPRKSHKLFRVTATRSASEVVPVSPEDLQKTEEQMQLLRGIMQPGDTPASMWSKPTVRRKTKIVCTIGPSTNTREMIWKLAEEGMNVARLNMSHGDHSSHQKVIDLVKEYNAQSKDNVIAIMLDTKGPEVRSGDLPQPIALENGKFIPKMLKLKIKGGDWGLTKFRGAGMGTPTSGPAPPRCHPYSSSELKTKTGLVATSLIDLELLKLASYSSCSMENSHGLGVYPVANSSVTKSSRTERVEQDLQALGFEEGAKQNGEPRSSAWVPEEMAPVAVARDRVQGSWNKMENMQCAEEFVKEFLVFRGFTSTLQAFERELGSDIGKEFQGLLEENEAQLCRARSNASSALEASMGRTNSIANSSTSILSSGVLDDARDRVVTGTAEVSRELASSKITERASSKVENPVEESGRTNDALQMSQDCFSVGDIPGTYKSYQSVPFFCVWSGNNIASASVDGTVRIWIYDSSTPASRNATIYCGAEIMSLEWDCKSDRLVWNSASYEQQCILFMLEDDVDC</sequence>
<dbReference type="SUPFAM" id="SSF50960">
    <property type="entry name" value="TolB, C-terminal domain"/>
    <property type="match status" value="1"/>
</dbReference>
<name>A0A7J0G6K6_9ERIC</name>
<protein>
    <submittedName>
        <fullName evidence="2">Plastidic pyruvate kinase beta subunit 1</fullName>
    </submittedName>
</protein>
<dbReference type="AlphaFoldDB" id="A0A7J0G6K6"/>
<comment type="caution">
    <text evidence="2">The sequence shown here is derived from an EMBL/GenBank/DDBJ whole genome shotgun (WGS) entry which is preliminary data.</text>
</comment>
<dbReference type="InterPro" id="IPR015793">
    <property type="entry name" value="Pyrv_Knase_brl"/>
</dbReference>
<dbReference type="Gene3D" id="3.20.20.60">
    <property type="entry name" value="Phosphoenolpyruvate-binding domains"/>
    <property type="match status" value="1"/>
</dbReference>
<dbReference type="InterPro" id="IPR040442">
    <property type="entry name" value="Pyrv_kinase-like_dom_sf"/>
</dbReference>
<dbReference type="PROSITE" id="PS50896">
    <property type="entry name" value="LISH"/>
    <property type="match status" value="1"/>
</dbReference>
<dbReference type="UniPathway" id="UPA00109">
    <property type="reaction ID" value="UER00188"/>
</dbReference>
<dbReference type="GO" id="GO:0004743">
    <property type="term" value="F:pyruvate kinase activity"/>
    <property type="evidence" value="ECO:0007669"/>
    <property type="project" value="InterPro"/>
</dbReference>